<feature type="region of interest" description="Disordered" evidence="4">
    <location>
        <begin position="175"/>
        <end position="222"/>
    </location>
</feature>
<dbReference type="InParanoid" id="A0A1E1KN14"/>
<dbReference type="SUPFAM" id="SSF54001">
    <property type="entry name" value="Cysteine proteinases"/>
    <property type="match status" value="1"/>
</dbReference>
<dbReference type="EMBL" id="FJUW01000016">
    <property type="protein sequence ID" value="CZS99397.1"/>
    <property type="molecule type" value="Genomic_DNA"/>
</dbReference>
<dbReference type="Gene3D" id="3.40.395.10">
    <property type="entry name" value="Adenoviral Proteinase, Chain A"/>
    <property type="match status" value="1"/>
</dbReference>
<dbReference type="GO" id="GO:0019783">
    <property type="term" value="F:ubiquitin-like protein peptidase activity"/>
    <property type="evidence" value="ECO:0007669"/>
    <property type="project" value="UniProtKB-ARBA"/>
</dbReference>
<feature type="region of interest" description="Disordered" evidence="4">
    <location>
        <begin position="623"/>
        <end position="657"/>
    </location>
</feature>
<keyword evidence="2" id="KW-0645">Protease</keyword>
<reference evidence="7" key="1">
    <citation type="submission" date="2016-03" db="EMBL/GenBank/DDBJ databases">
        <authorList>
            <person name="Ploux O."/>
        </authorList>
    </citation>
    <scope>NUCLEOTIDE SEQUENCE [LARGE SCALE GENOMIC DNA]</scope>
    <source>
        <strain evidence="7">UK7</strain>
    </source>
</reference>
<evidence type="ECO:0000256" key="1">
    <source>
        <dbReference type="ARBA" id="ARBA00005234"/>
    </source>
</evidence>
<evidence type="ECO:0000256" key="2">
    <source>
        <dbReference type="ARBA" id="ARBA00022670"/>
    </source>
</evidence>
<dbReference type="Proteomes" id="UP000178129">
    <property type="component" value="Unassembled WGS sequence"/>
</dbReference>
<dbReference type="GO" id="GO:0006508">
    <property type="term" value="P:proteolysis"/>
    <property type="evidence" value="ECO:0007669"/>
    <property type="project" value="UniProtKB-KW"/>
</dbReference>
<evidence type="ECO:0000313" key="7">
    <source>
        <dbReference type="Proteomes" id="UP000178129"/>
    </source>
</evidence>
<feature type="compositionally biased region" description="Basic residues" evidence="4">
    <location>
        <begin position="647"/>
        <end position="657"/>
    </location>
</feature>
<dbReference type="AlphaFoldDB" id="A0A1E1KN14"/>
<comment type="caution">
    <text evidence="6">The sequence shown here is derived from an EMBL/GenBank/DDBJ whole genome shotgun (WGS) entry which is preliminary data.</text>
</comment>
<organism evidence="6 7">
    <name type="scientific">Rhynchosporium graminicola</name>
    <dbReference type="NCBI Taxonomy" id="2792576"/>
    <lineage>
        <taxon>Eukaryota</taxon>
        <taxon>Fungi</taxon>
        <taxon>Dikarya</taxon>
        <taxon>Ascomycota</taxon>
        <taxon>Pezizomycotina</taxon>
        <taxon>Leotiomycetes</taxon>
        <taxon>Helotiales</taxon>
        <taxon>Ploettnerulaceae</taxon>
        <taxon>Rhynchosporium</taxon>
    </lineage>
</organism>
<gene>
    <name evidence="6" type="ORF">RCO7_00625</name>
</gene>
<accession>A0A1E1KN14</accession>
<evidence type="ECO:0000313" key="6">
    <source>
        <dbReference type="EMBL" id="CZS99397.1"/>
    </source>
</evidence>
<keyword evidence="3" id="KW-0378">Hydrolase</keyword>
<evidence type="ECO:0000256" key="4">
    <source>
        <dbReference type="SAM" id="MobiDB-lite"/>
    </source>
</evidence>
<dbReference type="PROSITE" id="PS50600">
    <property type="entry name" value="ULP_PROTEASE"/>
    <property type="match status" value="1"/>
</dbReference>
<sequence length="657" mass="75966">MEVYYSRQTIDAHQAKGQPNIKANIAIKAYICQNLFTMTIIFDPPELSKAHRKFVQRKQFSKLPKEEADTFLLWQHECNVIFNPDDLPDDQDLSQEGFTMSADDEIFVPDTDITRKDFCTLVNHAIPDYEMVTDNDSIVNEYIDMICRHVNRETKAAKDEELEFQSKKDLDTVFPWAQAPPVQREGDGSRRRSRSTGTESHISPRVRKPNDEEPIQPKTIVDGPSCKMITAESFNRIRTSTSMNDYLIPHTEVELKRMLHEVDCTPENFKSLDYLFIPIHHRDKHMLLIGIAPKQKFAFVIDSYMRSNDGTSGRPEDKQENKWYRRGLQAILMLLDPVAQFTKNNVPVPQVEKDRQWYIFGQYVLRSKNTDKSPYAPQQRDFYNCGAFTMTNAFCLAFGYDLTCYKEKDLNKLKKPRIAFELIEGDFTGEYQYDMIKISEKDVTVEQEQETCEAEPPRKGMDGDLEMQFGIKQSQYDATAVTTNVEYDSDAISEGSDNEVDEEVESVRGRTFYTAIQARLRDSRRMQPNPDKLPWPPQFGSKTSFQRAQLLYPAPPVNFQPGLKYSKRELKKACRDFPLIGWKHWSKQSQPLFLEWMLNEMAATLAIMNNDPIEPANHLVTADEDFEKGGKRKRCQLVTGSGESGSTKRRSTGRRRR</sequence>
<name>A0A1E1KN14_9HELO</name>
<dbReference type="STRING" id="914237.A0A1E1KN14"/>
<dbReference type="GO" id="GO:0008234">
    <property type="term" value="F:cysteine-type peptidase activity"/>
    <property type="evidence" value="ECO:0007669"/>
    <property type="project" value="InterPro"/>
</dbReference>
<dbReference type="Pfam" id="PF02902">
    <property type="entry name" value="Peptidase_C48"/>
    <property type="match status" value="1"/>
</dbReference>
<feature type="domain" description="Ubiquitin-like protease family profile" evidence="5">
    <location>
        <begin position="111"/>
        <end position="396"/>
    </location>
</feature>
<keyword evidence="7" id="KW-1185">Reference proteome</keyword>
<evidence type="ECO:0000256" key="3">
    <source>
        <dbReference type="ARBA" id="ARBA00022801"/>
    </source>
</evidence>
<comment type="similarity">
    <text evidence="1">Belongs to the peptidase C48 family.</text>
</comment>
<proteinExistence type="inferred from homology"/>
<dbReference type="InterPro" id="IPR003653">
    <property type="entry name" value="Peptidase_C48_C"/>
</dbReference>
<evidence type="ECO:0000259" key="5">
    <source>
        <dbReference type="PROSITE" id="PS50600"/>
    </source>
</evidence>
<dbReference type="InterPro" id="IPR038765">
    <property type="entry name" value="Papain-like_cys_pep_sf"/>
</dbReference>
<protein>
    <recommendedName>
        <fullName evidence="5">Ubiquitin-like protease family profile domain-containing protein</fullName>
    </recommendedName>
</protein>